<dbReference type="EMBL" id="JZEY01000054">
    <property type="protein sequence ID" value="KKB09854.1"/>
    <property type="molecule type" value="Genomic_DNA"/>
</dbReference>
<evidence type="ECO:0000313" key="2">
    <source>
        <dbReference type="EMBL" id="KKB09854.1"/>
    </source>
</evidence>
<keyword evidence="1" id="KW-0732">Signal</keyword>
<dbReference type="Proteomes" id="UP000033649">
    <property type="component" value="Unassembled WGS sequence"/>
</dbReference>
<feature type="signal peptide" evidence="1">
    <location>
        <begin position="1"/>
        <end position="24"/>
    </location>
</feature>
<evidence type="ECO:0000313" key="3">
    <source>
        <dbReference type="Proteomes" id="UP000033649"/>
    </source>
</evidence>
<evidence type="ECO:0000256" key="1">
    <source>
        <dbReference type="SAM" id="SignalP"/>
    </source>
</evidence>
<dbReference type="PATRIC" id="fig|429727.3.peg.1744"/>
<reference evidence="2 3" key="1">
    <citation type="submission" date="2015-03" db="EMBL/GenBank/DDBJ databases">
        <authorList>
            <person name="Hassan Y."/>
            <person name="Lepp D."/>
            <person name="Li X.-Z."/>
            <person name="Zhou T."/>
        </authorList>
    </citation>
    <scope>NUCLEOTIDE SEQUENCE [LARGE SCALE GENOMIC DNA]</scope>
    <source>
        <strain evidence="2 3">IPL18</strain>
    </source>
</reference>
<accession>A0A0F5FLS8</accession>
<dbReference type="STRING" id="429727.VE26_08445"/>
<dbReference type="RefSeq" id="WP_046104545.1">
    <property type="nucleotide sequence ID" value="NZ_JZEY01000054.1"/>
</dbReference>
<feature type="chain" id="PRO_5002486964" evidence="1">
    <location>
        <begin position="25"/>
        <end position="199"/>
    </location>
</feature>
<name>A0A0F5FLS8_9HYPH</name>
<protein>
    <submittedName>
        <fullName evidence="2">Uncharacterized protein</fullName>
    </submittedName>
</protein>
<dbReference type="OrthoDB" id="7948649at2"/>
<organism evidence="2 3">
    <name type="scientific">Devosia chinhatensis</name>
    <dbReference type="NCBI Taxonomy" id="429727"/>
    <lineage>
        <taxon>Bacteria</taxon>
        <taxon>Pseudomonadati</taxon>
        <taxon>Pseudomonadota</taxon>
        <taxon>Alphaproteobacteria</taxon>
        <taxon>Hyphomicrobiales</taxon>
        <taxon>Devosiaceae</taxon>
        <taxon>Devosia</taxon>
    </lineage>
</organism>
<comment type="caution">
    <text evidence="2">The sequence shown here is derived from an EMBL/GenBank/DDBJ whole genome shotgun (WGS) entry which is preliminary data.</text>
</comment>
<gene>
    <name evidence="2" type="ORF">VE26_08445</name>
</gene>
<dbReference type="AlphaFoldDB" id="A0A0F5FLS8"/>
<proteinExistence type="predicted"/>
<keyword evidence="3" id="KW-1185">Reference proteome</keyword>
<sequence>MTHNRGLAVLAALCVALMPPLALAQSVNVTRSVLTNLPYTLIYPAEMVASGGGDAPLTINHSSAPLQCDLSVVSVDDTDWTADAALGELDDGAIAASWSGPLPGFTISNKGTTAYQDATALTYEGTSTDSAMGMPLTLVHTEAVSSGRGYVLDCIFDAAQAEQARPIVDFIIANFSTRSDADCCVGASVLPDEGALETP</sequence>